<keyword evidence="3" id="KW-0009">Actin-binding</keyword>
<evidence type="ECO:0000256" key="1">
    <source>
        <dbReference type="ARBA" id="ARBA00004245"/>
    </source>
</evidence>
<dbReference type="GO" id="GO:0030041">
    <property type="term" value="P:actin filament polymerization"/>
    <property type="evidence" value="ECO:0007669"/>
    <property type="project" value="InterPro"/>
</dbReference>
<proteinExistence type="predicted"/>
<dbReference type="InterPro" id="IPR034666">
    <property type="entry name" value="ARPC2/4"/>
</dbReference>
<evidence type="ECO:0000256" key="2">
    <source>
        <dbReference type="ARBA" id="ARBA00022490"/>
    </source>
</evidence>
<evidence type="ECO:0000313" key="5">
    <source>
        <dbReference type="EMBL" id="RVW64768.1"/>
    </source>
</evidence>
<evidence type="ECO:0000256" key="3">
    <source>
        <dbReference type="ARBA" id="ARBA00023203"/>
    </source>
</evidence>
<organism evidence="5 6">
    <name type="scientific">Vitis vinifera</name>
    <name type="common">Grape</name>
    <dbReference type="NCBI Taxonomy" id="29760"/>
    <lineage>
        <taxon>Eukaryota</taxon>
        <taxon>Viridiplantae</taxon>
        <taxon>Streptophyta</taxon>
        <taxon>Embryophyta</taxon>
        <taxon>Tracheophyta</taxon>
        <taxon>Spermatophyta</taxon>
        <taxon>Magnoliopsida</taxon>
        <taxon>eudicotyledons</taxon>
        <taxon>Gunneridae</taxon>
        <taxon>Pentapetalae</taxon>
        <taxon>rosids</taxon>
        <taxon>Vitales</taxon>
        <taxon>Vitaceae</taxon>
        <taxon>Viteae</taxon>
        <taxon>Vitis</taxon>
    </lineage>
</organism>
<protein>
    <submittedName>
        <fullName evidence="5">Uncharacterized protein</fullName>
    </submittedName>
</protein>
<dbReference type="AlphaFoldDB" id="A0A438FXX6"/>
<reference evidence="5 6" key="1">
    <citation type="journal article" date="2018" name="PLoS Genet.">
        <title>Population sequencing reveals clonal diversity and ancestral inbreeding in the grapevine cultivar Chardonnay.</title>
        <authorList>
            <person name="Roach M.J."/>
            <person name="Johnson D.L."/>
            <person name="Bohlmann J."/>
            <person name="van Vuuren H.J."/>
            <person name="Jones S.J."/>
            <person name="Pretorius I.S."/>
            <person name="Schmidt S.A."/>
            <person name="Borneman A.R."/>
        </authorList>
    </citation>
    <scope>NUCLEOTIDE SEQUENCE [LARGE SCALE GENOMIC DNA]</scope>
    <source>
        <strain evidence="6">cv. Chardonnay</strain>
        <tissue evidence="5">Leaf</tissue>
    </source>
</reference>
<sequence length="97" mass="10875">MIIGAMVVTLSRYPVNSPMIALWDEAVLFFHFGCTEKPMEIVHHLCEFGSVEYHVQSSASDSTSHLLVNSNPTTVPSNSALTWSFTLYHRDDKGNLF</sequence>
<keyword evidence="2" id="KW-0963">Cytoplasm</keyword>
<dbReference type="GO" id="GO:0003779">
    <property type="term" value="F:actin binding"/>
    <property type="evidence" value="ECO:0007669"/>
    <property type="project" value="UniProtKB-KW"/>
</dbReference>
<keyword evidence="4" id="KW-0206">Cytoskeleton</keyword>
<dbReference type="Gene3D" id="3.30.1460.20">
    <property type="match status" value="1"/>
</dbReference>
<name>A0A438FXX6_VITVI</name>
<comment type="caution">
    <text evidence="5">The sequence shown here is derived from an EMBL/GenBank/DDBJ whole genome shotgun (WGS) entry which is preliminary data.</text>
</comment>
<dbReference type="GO" id="GO:0034314">
    <property type="term" value="P:Arp2/3 complex-mediated actin nucleation"/>
    <property type="evidence" value="ECO:0007669"/>
    <property type="project" value="InterPro"/>
</dbReference>
<evidence type="ECO:0000313" key="6">
    <source>
        <dbReference type="Proteomes" id="UP000288805"/>
    </source>
</evidence>
<gene>
    <name evidence="5" type="ORF">CK203_061993</name>
</gene>
<dbReference type="EMBL" id="QGNW01000705">
    <property type="protein sequence ID" value="RVW64768.1"/>
    <property type="molecule type" value="Genomic_DNA"/>
</dbReference>
<dbReference type="Proteomes" id="UP000288805">
    <property type="component" value="Unassembled WGS sequence"/>
</dbReference>
<dbReference type="GO" id="GO:0005885">
    <property type="term" value="C:Arp2/3 protein complex"/>
    <property type="evidence" value="ECO:0007669"/>
    <property type="project" value="InterPro"/>
</dbReference>
<comment type="subcellular location">
    <subcellularLocation>
        <location evidence="1">Cytoplasm</location>
        <location evidence="1">Cytoskeleton</location>
    </subcellularLocation>
</comment>
<accession>A0A438FXX6</accession>
<evidence type="ECO:0000256" key="4">
    <source>
        <dbReference type="ARBA" id="ARBA00023212"/>
    </source>
</evidence>